<proteinExistence type="predicted"/>
<reference evidence="2 3" key="1">
    <citation type="submission" date="2020-07" db="EMBL/GenBank/DDBJ databases">
        <title>Bradyrhizobium diversity isolated from nodules of indigenous legumes of Western Australia.</title>
        <authorList>
            <person name="Klepa M.S."/>
        </authorList>
    </citation>
    <scope>NUCLEOTIDE SEQUENCE [LARGE SCALE GENOMIC DNA]</scope>
    <source>
        <strain evidence="2 3">CNPSo 4010</strain>
    </source>
</reference>
<dbReference type="EMBL" id="JACCHP010000041">
    <property type="protein sequence ID" value="MBH5403069.1"/>
    <property type="molecule type" value="Genomic_DNA"/>
</dbReference>
<dbReference type="InterPro" id="IPR034074">
    <property type="entry name" value="Y4bN_pept_dom"/>
</dbReference>
<keyword evidence="3" id="KW-1185">Reference proteome</keyword>
<protein>
    <submittedName>
        <fullName evidence="2">S8 family peptidase</fullName>
    </submittedName>
</protein>
<dbReference type="Gene3D" id="3.40.50.200">
    <property type="entry name" value="Peptidase S8/S53 domain"/>
    <property type="match status" value="1"/>
</dbReference>
<evidence type="ECO:0000313" key="2">
    <source>
        <dbReference type="EMBL" id="MBH5403069.1"/>
    </source>
</evidence>
<dbReference type="InterPro" id="IPR000209">
    <property type="entry name" value="Peptidase_S8/S53_dom"/>
</dbReference>
<organism evidence="2 3">
    <name type="scientific">Bradyrhizobium agreste</name>
    <dbReference type="NCBI Taxonomy" id="2751811"/>
    <lineage>
        <taxon>Bacteria</taxon>
        <taxon>Pseudomonadati</taxon>
        <taxon>Pseudomonadota</taxon>
        <taxon>Alphaproteobacteria</taxon>
        <taxon>Hyphomicrobiales</taxon>
        <taxon>Nitrobacteraceae</taxon>
        <taxon>Bradyrhizobium</taxon>
    </lineage>
</organism>
<gene>
    <name evidence="2" type="ORF">HZZ13_35525</name>
</gene>
<feature type="domain" description="Peptidase S8/S53" evidence="1">
    <location>
        <begin position="257"/>
        <end position="582"/>
    </location>
</feature>
<sequence length="768" mass="82851">MAPERLLVFELTGSVNNFARAAARVPGLEFIGTEDLDEDDDDRSPVLYLLVPDAAALRQMLSLWRTWLDDKALPRGFTPWRDLFLQLREIRPWGPRDRVTPEDLSVLANEHADEQGRIRLEIELVFRKDGSASEKAARQALAAVNAEVISATRIEGAGYHALLAYVPQIELLRIIELGNEGLVAEETILFIRPQSITQIDVIEVEEGGEAPPSSQPQGNPIAAILDAVPLAGHPHLLGRLLVDDMFNLEPLSVGPRVHGTAMASAVLFGDLNDPMSPVDRKVHFVNVMYAPEGPDNQERFPNRLPADLFHEAIARMKEGPEPSAPEVIIVNVSLGDKNKPFAGQLSGWARVVDYLAFRYGLLIVISAGNHFHSLQATDLNTAAFEALSAPDKAKAALKLSGLSMASRRLLAPSEAINALTVGALHGDAHPTPPALPAWIFDVWADTGLCNISSALGPGYGGSTKPDLLAKGGRHHVRLSPASGSYSLTPLTNAAASFGGIKVAVPPNPPNMADTGRTIGTSVAAAITTGLAIRAHELLEAAYEDFLDISGAHRALLLKSLLTHCARWTSARDLVVEVIGPADSRQHVRQRDNVRRYLGYGAIDPALALSCANDRATLWAVGNLFPDQAHSYSVPIPIAISGKAEPHEIAATVTWFAPPRVGAANYRGARLKLLDPNDLGMLGLSAEKHQPDSNQSHRGTVIHRRWTGTRAAVVAQDGEMNITVQREPDEFSQAVPYAFLVTIEMAGATELYAEVQARIAVKPKVPVTA</sequence>
<dbReference type="InterPro" id="IPR036852">
    <property type="entry name" value="Peptidase_S8/S53_dom_sf"/>
</dbReference>
<comment type="caution">
    <text evidence="2">The sequence shown here is derived from an EMBL/GenBank/DDBJ whole genome shotgun (WGS) entry which is preliminary data.</text>
</comment>
<dbReference type="Pfam" id="PF00082">
    <property type="entry name" value="Peptidase_S8"/>
    <property type="match status" value="1"/>
</dbReference>
<name>A0ABS0Q1W5_9BRAD</name>
<accession>A0ABS0Q1W5</accession>
<dbReference type="SUPFAM" id="SSF52743">
    <property type="entry name" value="Subtilisin-like"/>
    <property type="match status" value="1"/>
</dbReference>
<dbReference type="CDD" id="cd04847">
    <property type="entry name" value="Peptidases_S8_Subtilisin_like_2"/>
    <property type="match status" value="1"/>
</dbReference>
<evidence type="ECO:0000259" key="1">
    <source>
        <dbReference type="Pfam" id="PF00082"/>
    </source>
</evidence>
<evidence type="ECO:0000313" key="3">
    <source>
        <dbReference type="Proteomes" id="UP000807370"/>
    </source>
</evidence>
<dbReference type="Proteomes" id="UP000807370">
    <property type="component" value="Unassembled WGS sequence"/>
</dbReference>